<comment type="caution">
    <text evidence="1">The sequence shown here is derived from an EMBL/GenBank/DDBJ whole genome shotgun (WGS) entry which is preliminary data.</text>
</comment>
<evidence type="ECO:0000313" key="1">
    <source>
        <dbReference type="EMBL" id="CAB1440582.1"/>
    </source>
</evidence>
<name>A0A9N7UW77_PLEPL</name>
<dbReference type="AlphaFoldDB" id="A0A9N7UW77"/>
<accession>A0A9N7UW77</accession>
<organism evidence="1 2">
    <name type="scientific">Pleuronectes platessa</name>
    <name type="common">European plaice</name>
    <dbReference type="NCBI Taxonomy" id="8262"/>
    <lineage>
        <taxon>Eukaryota</taxon>
        <taxon>Metazoa</taxon>
        <taxon>Chordata</taxon>
        <taxon>Craniata</taxon>
        <taxon>Vertebrata</taxon>
        <taxon>Euteleostomi</taxon>
        <taxon>Actinopterygii</taxon>
        <taxon>Neopterygii</taxon>
        <taxon>Teleostei</taxon>
        <taxon>Neoteleostei</taxon>
        <taxon>Acanthomorphata</taxon>
        <taxon>Carangaria</taxon>
        <taxon>Pleuronectiformes</taxon>
        <taxon>Pleuronectoidei</taxon>
        <taxon>Pleuronectidae</taxon>
        <taxon>Pleuronectes</taxon>
    </lineage>
</organism>
<keyword evidence="2" id="KW-1185">Reference proteome</keyword>
<dbReference type="Proteomes" id="UP001153269">
    <property type="component" value="Unassembled WGS sequence"/>
</dbReference>
<reference evidence="1" key="1">
    <citation type="submission" date="2020-03" db="EMBL/GenBank/DDBJ databases">
        <authorList>
            <person name="Weist P."/>
        </authorList>
    </citation>
    <scope>NUCLEOTIDE SEQUENCE</scope>
</reference>
<proteinExistence type="predicted"/>
<evidence type="ECO:0000313" key="2">
    <source>
        <dbReference type="Proteomes" id="UP001153269"/>
    </source>
</evidence>
<dbReference type="EMBL" id="CADEAL010002469">
    <property type="protein sequence ID" value="CAB1440582.1"/>
    <property type="molecule type" value="Genomic_DNA"/>
</dbReference>
<sequence>MSKHPSTESWERGCDIRWRDEWGQLDEHSQDAGVFVALIKNQLTGSDADDWLKPRFLCGHGMIGKGNEKENSHSLSAPASESECREAELMGLQALSELSGEKVKPSRPRADHVSPASWEKQVLLVIGFDRPEMSEDRTSLSLSHSGLSLTCYPGPCCVLSPAAPPAPLSDPAVLEGLCGICGGPVSTEQRSSIMKSGKELIKERLHEHLDGRRLPTLSSHLSVDSMCPDVRGALFQFSGYLSSSQPES</sequence>
<gene>
    <name evidence="1" type="ORF">PLEPLA_LOCUS28348</name>
</gene>
<protein>
    <submittedName>
        <fullName evidence="1">Uncharacterized protein</fullName>
    </submittedName>
</protein>